<dbReference type="Proteomes" id="UP000008281">
    <property type="component" value="Unassembled WGS sequence"/>
</dbReference>
<dbReference type="HOGENOM" id="CLU_2199405_0_0_1"/>
<name>E3N6U6_CAERE</name>
<protein>
    <submittedName>
        <fullName evidence="1">Uncharacterized protein</fullName>
    </submittedName>
</protein>
<keyword evidence="2" id="KW-1185">Reference proteome</keyword>
<reference evidence="1" key="1">
    <citation type="submission" date="2007-07" db="EMBL/GenBank/DDBJ databases">
        <title>PCAP assembly of the Caenorhabditis remanei genome.</title>
        <authorList>
            <consortium name="The Caenorhabditis remanei Sequencing Consortium"/>
            <person name="Wilson R.K."/>
        </authorList>
    </citation>
    <scope>NUCLEOTIDE SEQUENCE [LARGE SCALE GENOMIC DNA]</scope>
    <source>
        <strain evidence="1">PB4641</strain>
    </source>
</reference>
<evidence type="ECO:0000313" key="1">
    <source>
        <dbReference type="EMBL" id="EFO88264.1"/>
    </source>
</evidence>
<sequence>MPRRSIFGKGKARGFQKKTNEFKSKSGKNVIVVRRRARKNHRRNYNEVLNQIKSMEDYSNAQINKIYNEYKEIRRAWWFVEEKNRPYIFLIGSIFLIVLLAITNGAMS</sequence>
<proteinExistence type="predicted"/>
<dbReference type="EMBL" id="DS268543">
    <property type="protein sequence ID" value="EFO88264.1"/>
    <property type="molecule type" value="Genomic_DNA"/>
</dbReference>
<evidence type="ECO:0000313" key="2">
    <source>
        <dbReference type="Proteomes" id="UP000008281"/>
    </source>
</evidence>
<accession>E3N6U6</accession>
<organism evidence="2">
    <name type="scientific">Caenorhabditis remanei</name>
    <name type="common">Caenorhabditis vulgaris</name>
    <dbReference type="NCBI Taxonomy" id="31234"/>
    <lineage>
        <taxon>Eukaryota</taxon>
        <taxon>Metazoa</taxon>
        <taxon>Ecdysozoa</taxon>
        <taxon>Nematoda</taxon>
        <taxon>Chromadorea</taxon>
        <taxon>Rhabditida</taxon>
        <taxon>Rhabditina</taxon>
        <taxon>Rhabditomorpha</taxon>
        <taxon>Rhabditoidea</taxon>
        <taxon>Rhabditidae</taxon>
        <taxon>Peloderinae</taxon>
        <taxon>Caenorhabditis</taxon>
    </lineage>
</organism>
<gene>
    <name evidence="1" type="ORF">CRE_08505</name>
</gene>
<dbReference type="AlphaFoldDB" id="E3N6U6"/>